<organism evidence="6 7">
    <name type="scientific">Anaerohalosphaera lusitana</name>
    <dbReference type="NCBI Taxonomy" id="1936003"/>
    <lineage>
        <taxon>Bacteria</taxon>
        <taxon>Pseudomonadati</taxon>
        <taxon>Planctomycetota</taxon>
        <taxon>Phycisphaerae</taxon>
        <taxon>Sedimentisphaerales</taxon>
        <taxon>Anaerohalosphaeraceae</taxon>
        <taxon>Anaerohalosphaera</taxon>
    </lineage>
</organism>
<dbReference type="InterPro" id="IPR058245">
    <property type="entry name" value="NreC/VraR/RcsB-like_REC"/>
</dbReference>
<dbReference type="InterPro" id="IPR001789">
    <property type="entry name" value="Sig_transdc_resp-reg_receiver"/>
</dbReference>
<evidence type="ECO:0000313" key="7">
    <source>
        <dbReference type="Proteomes" id="UP000189674"/>
    </source>
</evidence>
<dbReference type="SMART" id="SM00448">
    <property type="entry name" value="REC"/>
    <property type="match status" value="1"/>
</dbReference>
<proteinExistence type="predicted"/>
<dbReference type="AlphaFoldDB" id="A0A1U9NNM4"/>
<dbReference type="OrthoDB" id="9796655at2"/>
<dbReference type="STRING" id="1936003.STSP2_02625"/>
<evidence type="ECO:0000259" key="5">
    <source>
        <dbReference type="PROSITE" id="PS50110"/>
    </source>
</evidence>
<evidence type="ECO:0000256" key="2">
    <source>
        <dbReference type="ARBA" id="ARBA00023125"/>
    </source>
</evidence>
<feature type="domain" description="HTH luxR-type" evidence="4">
    <location>
        <begin position="156"/>
        <end position="221"/>
    </location>
</feature>
<dbReference type="InterPro" id="IPR039420">
    <property type="entry name" value="WalR-like"/>
</dbReference>
<dbReference type="PRINTS" id="PR00038">
    <property type="entry name" value="HTHLUXR"/>
</dbReference>
<dbReference type="InterPro" id="IPR000792">
    <property type="entry name" value="Tscrpt_reg_LuxR_C"/>
</dbReference>
<feature type="modified residue" description="4-aspartylphosphate" evidence="3">
    <location>
        <position position="65"/>
    </location>
</feature>
<dbReference type="InterPro" id="IPR016032">
    <property type="entry name" value="Sig_transdc_resp-reg_C-effctor"/>
</dbReference>
<keyword evidence="7" id="KW-1185">Reference proteome</keyword>
<dbReference type="Pfam" id="PF00072">
    <property type="entry name" value="Response_reg"/>
    <property type="match status" value="1"/>
</dbReference>
<evidence type="ECO:0000256" key="1">
    <source>
        <dbReference type="ARBA" id="ARBA00022553"/>
    </source>
</evidence>
<gene>
    <name evidence="6" type="primary">nreC_2</name>
    <name evidence="6" type="ORF">STSP2_02625</name>
</gene>
<dbReference type="KEGG" id="alus:STSP2_02625"/>
<dbReference type="PANTHER" id="PTHR43214">
    <property type="entry name" value="TWO-COMPONENT RESPONSE REGULATOR"/>
    <property type="match status" value="1"/>
</dbReference>
<dbReference type="CDD" id="cd17535">
    <property type="entry name" value="REC_NarL-like"/>
    <property type="match status" value="1"/>
</dbReference>
<dbReference type="InterPro" id="IPR011006">
    <property type="entry name" value="CheY-like_superfamily"/>
</dbReference>
<dbReference type="GO" id="GO:0003677">
    <property type="term" value="F:DNA binding"/>
    <property type="evidence" value="ECO:0007669"/>
    <property type="project" value="UniProtKB-KW"/>
</dbReference>
<dbReference type="Gene3D" id="3.40.50.2300">
    <property type="match status" value="1"/>
</dbReference>
<sequence>MNQHVKATDVKKARILLVDDHPIVRQGLSELINHEDDMVVCGHAEESYEAMSFIRNETLDMVIVDISLRETSGMELIKDIRAQRPHMPILTLSMHDESLYAERALRAGANGYVMKQEATDVLVGAIRKVMDGELHLSDNMAARMVRKLVGGKMKVESSPIDRLSDRELEVFRLTGQGLGTRHIAERLHLSIKTIETYRAHIKEKLSLGDAAELLQYAIQWVNSEVMSQPPETRT</sequence>
<dbReference type="GO" id="GO:0006355">
    <property type="term" value="P:regulation of DNA-templated transcription"/>
    <property type="evidence" value="ECO:0007669"/>
    <property type="project" value="InterPro"/>
</dbReference>
<protein>
    <submittedName>
        <fullName evidence="6">Nitrogen regulation protein C</fullName>
    </submittedName>
</protein>
<dbReference type="SUPFAM" id="SSF46894">
    <property type="entry name" value="C-terminal effector domain of the bipartite response regulators"/>
    <property type="match status" value="1"/>
</dbReference>
<dbReference type="EMBL" id="CP019791">
    <property type="protein sequence ID" value="AQT69435.1"/>
    <property type="molecule type" value="Genomic_DNA"/>
</dbReference>
<dbReference type="Pfam" id="PF00196">
    <property type="entry name" value="GerE"/>
    <property type="match status" value="1"/>
</dbReference>
<dbReference type="PROSITE" id="PS50110">
    <property type="entry name" value="RESPONSE_REGULATORY"/>
    <property type="match status" value="1"/>
</dbReference>
<keyword evidence="2" id="KW-0238">DNA-binding</keyword>
<dbReference type="RefSeq" id="WP_146663121.1">
    <property type="nucleotide sequence ID" value="NZ_CP019791.1"/>
</dbReference>
<accession>A0A1U9NNM4</accession>
<dbReference type="GO" id="GO:0000160">
    <property type="term" value="P:phosphorelay signal transduction system"/>
    <property type="evidence" value="ECO:0007669"/>
    <property type="project" value="InterPro"/>
</dbReference>
<name>A0A1U9NNM4_9BACT</name>
<reference evidence="7" key="1">
    <citation type="submission" date="2017-02" db="EMBL/GenBank/DDBJ databases">
        <title>Comparative genomics and description of representatives of a novel lineage of planctomycetes thriving in anoxic sediments.</title>
        <authorList>
            <person name="Spring S."/>
            <person name="Bunk B."/>
            <person name="Sproer C."/>
        </authorList>
    </citation>
    <scope>NUCLEOTIDE SEQUENCE [LARGE SCALE GENOMIC DNA]</scope>
    <source>
        <strain evidence="7">ST-NAGAB-D1</strain>
    </source>
</reference>
<evidence type="ECO:0000256" key="3">
    <source>
        <dbReference type="PROSITE-ProRule" id="PRU00169"/>
    </source>
</evidence>
<evidence type="ECO:0000259" key="4">
    <source>
        <dbReference type="PROSITE" id="PS50043"/>
    </source>
</evidence>
<feature type="domain" description="Response regulatory" evidence="5">
    <location>
        <begin position="14"/>
        <end position="130"/>
    </location>
</feature>
<dbReference type="CDD" id="cd06170">
    <property type="entry name" value="LuxR_C_like"/>
    <property type="match status" value="1"/>
</dbReference>
<dbReference type="Proteomes" id="UP000189674">
    <property type="component" value="Chromosome"/>
</dbReference>
<evidence type="ECO:0000313" key="6">
    <source>
        <dbReference type="EMBL" id="AQT69435.1"/>
    </source>
</evidence>
<dbReference type="PANTHER" id="PTHR43214:SF43">
    <property type="entry name" value="TWO-COMPONENT RESPONSE REGULATOR"/>
    <property type="match status" value="1"/>
</dbReference>
<dbReference type="PROSITE" id="PS50043">
    <property type="entry name" value="HTH_LUXR_2"/>
    <property type="match status" value="1"/>
</dbReference>
<keyword evidence="1 3" id="KW-0597">Phosphoprotein</keyword>
<dbReference type="SUPFAM" id="SSF52172">
    <property type="entry name" value="CheY-like"/>
    <property type="match status" value="1"/>
</dbReference>
<dbReference type="SMART" id="SM00421">
    <property type="entry name" value="HTH_LUXR"/>
    <property type="match status" value="1"/>
</dbReference>
<dbReference type="PROSITE" id="PS00622">
    <property type="entry name" value="HTH_LUXR_1"/>
    <property type="match status" value="1"/>
</dbReference>